<dbReference type="InterPro" id="IPR007861">
    <property type="entry name" value="DNA_mismatch_repair_MutS_clamp"/>
</dbReference>
<keyword evidence="7" id="KW-0234">DNA repair</keyword>
<evidence type="ECO:0000256" key="1">
    <source>
        <dbReference type="ARBA" id="ARBA00006271"/>
    </source>
</evidence>
<evidence type="ECO:0000259" key="9">
    <source>
        <dbReference type="SMART" id="SM00533"/>
    </source>
</evidence>
<sequence>MADGSQRRGTQGQGAGGDGATPMMAQYLALKARHPDALLFYRMGDFYELFFEDAERAAAALDIALTKRGQHQGRDVPMCGVPVDRAEGYLLSLIRQGFRVAVAEQMEDPAEARRRGSRALLRREVVRLVTPGTLTEEGLLEARSANRLAAWVRVGGDGALAWADISTGEFRAAPCVPDALPALLARLAPREVLMAEEEEQGSAGRTAREAGAAVTPVTIDLRGAARRVCDWFGLATLDGLGAFGRAETAALAAILSYLALTQREARPRLDPPSREATGETMILDPATCASLEILRGSGGGRAGSLLACIDRTLTPPGGRLLEARLAAPSCRLDRLARRHEAVAHLLEDAPLRQALREALKGAGDPERALGRLAPGRGGPRDLGALRAALRAGARLRALLGEGGLPAGLEAARAALEDPDLAALAARLEAALTEDLPLQARDGGFVRGGFDPDLDAARALRDDGRAVIAAMQADYVQATGIPSLKIRHNGSLGYVVEVTPAQAARLTRPPHDAVFRHRQTTASAVRFGTDALAQTEARMLSAAEEALSREMAIFAALREEALAAAPALARLAGAVARIDVAAAWAELAAEGGWTRPRLDASRGFCVAGAGIPWWPPIAAARASLSSPMTATSASGRCCS</sequence>
<dbReference type="GO" id="GO:0005829">
    <property type="term" value="C:cytosol"/>
    <property type="evidence" value="ECO:0007669"/>
    <property type="project" value="TreeGrafter"/>
</dbReference>
<dbReference type="HOGENOM" id="CLU_002472_4_0_5"/>
<dbReference type="InterPro" id="IPR036187">
    <property type="entry name" value="DNA_mismatch_repair_MutS_sf"/>
</dbReference>
<keyword evidence="6" id="KW-0238">DNA-binding</keyword>
<dbReference type="SUPFAM" id="SSF55271">
    <property type="entry name" value="DNA repair protein MutS, domain I"/>
    <property type="match status" value="1"/>
</dbReference>
<dbReference type="NCBIfam" id="NF003810">
    <property type="entry name" value="PRK05399.1"/>
    <property type="match status" value="1"/>
</dbReference>
<dbReference type="SMART" id="SM00533">
    <property type="entry name" value="MUTSd"/>
    <property type="match status" value="1"/>
</dbReference>
<dbReference type="FunFam" id="3.40.1170.10:FF:000001">
    <property type="entry name" value="DNA mismatch repair protein MutS"/>
    <property type="match status" value="1"/>
</dbReference>
<feature type="domain" description="DNA mismatch repair protein MutS core" evidence="9">
    <location>
        <begin position="300"/>
        <end position="616"/>
    </location>
</feature>
<dbReference type="Pfam" id="PF05192">
    <property type="entry name" value="MutS_III"/>
    <property type="match status" value="1"/>
</dbReference>
<accession>S9QX09</accession>
<protein>
    <recommendedName>
        <fullName evidence="2">DNA mismatch repair protein MutS</fullName>
    </recommendedName>
</protein>
<keyword evidence="3" id="KW-0547">Nucleotide-binding</keyword>
<organism evidence="10 11">
    <name type="scientific">Rubellimicrobium thermophilum DSM 16684</name>
    <dbReference type="NCBI Taxonomy" id="1123069"/>
    <lineage>
        <taxon>Bacteria</taxon>
        <taxon>Pseudomonadati</taxon>
        <taxon>Pseudomonadota</taxon>
        <taxon>Alphaproteobacteria</taxon>
        <taxon>Rhodobacterales</taxon>
        <taxon>Roseobacteraceae</taxon>
        <taxon>Rubellimicrobium</taxon>
    </lineage>
</organism>
<reference evidence="10 11" key="1">
    <citation type="journal article" date="2013" name="Stand. Genomic Sci.">
        <title>Genome sequence of the reddish-pigmented Rubellimicrobium thermophilum type strain (DSM 16684(T)), a member of the Roseobacter clade.</title>
        <authorList>
            <person name="Fiebig A."/>
            <person name="Riedel T."/>
            <person name="Gronow S."/>
            <person name="Petersen J."/>
            <person name="Klenk H.P."/>
            <person name="Goker M."/>
        </authorList>
    </citation>
    <scope>NUCLEOTIDE SEQUENCE [LARGE SCALE GENOMIC DNA]</scope>
    <source>
        <strain evidence="10 11">DSM 16684</strain>
    </source>
</reference>
<dbReference type="PANTHER" id="PTHR11361">
    <property type="entry name" value="DNA MISMATCH REPAIR PROTEIN MUTS FAMILY MEMBER"/>
    <property type="match status" value="1"/>
</dbReference>
<evidence type="ECO:0000256" key="5">
    <source>
        <dbReference type="ARBA" id="ARBA00022840"/>
    </source>
</evidence>
<dbReference type="InterPro" id="IPR045076">
    <property type="entry name" value="MutS"/>
</dbReference>
<dbReference type="SUPFAM" id="SSF48334">
    <property type="entry name" value="DNA repair protein MutS, domain III"/>
    <property type="match status" value="1"/>
</dbReference>
<evidence type="ECO:0000313" key="11">
    <source>
        <dbReference type="Proteomes" id="UP000015346"/>
    </source>
</evidence>
<dbReference type="AlphaFoldDB" id="S9QX09"/>
<dbReference type="GO" id="GO:0140664">
    <property type="term" value="F:ATP-dependent DNA damage sensor activity"/>
    <property type="evidence" value="ECO:0007669"/>
    <property type="project" value="InterPro"/>
</dbReference>
<dbReference type="InterPro" id="IPR007695">
    <property type="entry name" value="DNA_mismatch_repair_MutS-lik_N"/>
</dbReference>
<evidence type="ECO:0000256" key="6">
    <source>
        <dbReference type="ARBA" id="ARBA00023125"/>
    </source>
</evidence>
<keyword evidence="4" id="KW-0227">DNA damage</keyword>
<dbReference type="InterPro" id="IPR007696">
    <property type="entry name" value="DNA_mismatch_repair_MutS_core"/>
</dbReference>
<keyword evidence="5" id="KW-0067">ATP-binding</keyword>
<dbReference type="PANTHER" id="PTHR11361:SF34">
    <property type="entry name" value="DNA MISMATCH REPAIR PROTEIN MSH1, MITOCHONDRIAL"/>
    <property type="match status" value="1"/>
</dbReference>
<name>S9QX09_9RHOB</name>
<dbReference type="PATRIC" id="fig|1123069.3.peg.2322"/>
<dbReference type="InterPro" id="IPR016151">
    <property type="entry name" value="DNA_mismatch_repair_MutS_N"/>
</dbReference>
<dbReference type="EMBL" id="AOLV01000028">
    <property type="protein sequence ID" value="EPX84138.1"/>
    <property type="molecule type" value="Genomic_DNA"/>
</dbReference>
<dbReference type="InterPro" id="IPR036678">
    <property type="entry name" value="MutS_con_dom_sf"/>
</dbReference>
<comment type="function">
    <text evidence="8">This protein is involved in the repair of mismatches in DNA. It is possible that it carries out the mismatch recognition step. This protein has a weak ATPase activity.</text>
</comment>
<comment type="caution">
    <text evidence="10">The sequence shown here is derived from an EMBL/GenBank/DDBJ whole genome shotgun (WGS) entry which is preliminary data.</text>
</comment>
<evidence type="ECO:0000256" key="4">
    <source>
        <dbReference type="ARBA" id="ARBA00022763"/>
    </source>
</evidence>
<evidence type="ECO:0000256" key="2">
    <source>
        <dbReference type="ARBA" id="ARBA00021982"/>
    </source>
</evidence>
<evidence type="ECO:0000256" key="8">
    <source>
        <dbReference type="ARBA" id="ARBA00024647"/>
    </source>
</evidence>
<evidence type="ECO:0000256" key="7">
    <source>
        <dbReference type="ARBA" id="ARBA00023204"/>
    </source>
</evidence>
<dbReference type="GO" id="GO:0005524">
    <property type="term" value="F:ATP binding"/>
    <property type="evidence" value="ECO:0007669"/>
    <property type="project" value="UniProtKB-KW"/>
</dbReference>
<dbReference type="Proteomes" id="UP000015346">
    <property type="component" value="Unassembled WGS sequence"/>
</dbReference>
<evidence type="ECO:0000256" key="3">
    <source>
        <dbReference type="ARBA" id="ARBA00022741"/>
    </source>
</evidence>
<dbReference type="SUPFAM" id="SSF53150">
    <property type="entry name" value="DNA repair protein MutS, domain II"/>
    <property type="match status" value="1"/>
</dbReference>
<dbReference type="PIRSF" id="PIRSF037677">
    <property type="entry name" value="DNA_mis_repair_Msh6"/>
    <property type="match status" value="1"/>
</dbReference>
<dbReference type="STRING" id="1123069.ruthe_02348"/>
<dbReference type="Pfam" id="PF01624">
    <property type="entry name" value="MutS_I"/>
    <property type="match status" value="1"/>
</dbReference>
<dbReference type="InterPro" id="IPR017261">
    <property type="entry name" value="DNA_mismatch_repair_MutS/MSH"/>
</dbReference>
<dbReference type="Pfam" id="PF05190">
    <property type="entry name" value="MutS_IV"/>
    <property type="match status" value="1"/>
</dbReference>
<dbReference type="InterPro" id="IPR007860">
    <property type="entry name" value="DNA_mmatch_repair_MutS_con_dom"/>
</dbReference>
<gene>
    <name evidence="10" type="ORF">ruthe_02348</name>
</gene>
<dbReference type="Gene3D" id="1.10.1420.10">
    <property type="match status" value="2"/>
</dbReference>
<evidence type="ECO:0000313" key="10">
    <source>
        <dbReference type="EMBL" id="EPX84138.1"/>
    </source>
</evidence>
<keyword evidence="11" id="KW-1185">Reference proteome</keyword>
<proteinExistence type="inferred from homology"/>
<dbReference type="Gene3D" id="3.40.1170.10">
    <property type="entry name" value="DNA repair protein MutS, domain I"/>
    <property type="match status" value="1"/>
</dbReference>
<dbReference type="GO" id="GO:0030983">
    <property type="term" value="F:mismatched DNA binding"/>
    <property type="evidence" value="ECO:0007669"/>
    <property type="project" value="InterPro"/>
</dbReference>
<dbReference type="Pfam" id="PF05188">
    <property type="entry name" value="MutS_II"/>
    <property type="match status" value="1"/>
</dbReference>
<comment type="similarity">
    <text evidence="1">Belongs to the DNA mismatch repair MutS family.</text>
</comment>
<dbReference type="GO" id="GO:0006298">
    <property type="term" value="P:mismatch repair"/>
    <property type="evidence" value="ECO:0007669"/>
    <property type="project" value="InterPro"/>
</dbReference>
<dbReference type="Gene3D" id="3.30.420.110">
    <property type="entry name" value="MutS, connector domain"/>
    <property type="match status" value="1"/>
</dbReference>